<dbReference type="PANTHER" id="PTHR43272:SF83">
    <property type="entry name" value="ACYL-COA SYNTHETASE LONG-CHAIN, ISOFORM J"/>
    <property type="match status" value="1"/>
</dbReference>
<dbReference type="PROSITE" id="PS00455">
    <property type="entry name" value="AMP_BINDING"/>
    <property type="match status" value="1"/>
</dbReference>
<evidence type="ECO:0000256" key="3">
    <source>
        <dbReference type="ARBA" id="ARBA00022741"/>
    </source>
</evidence>
<keyword evidence="8" id="KW-1185">Reference proteome</keyword>
<keyword evidence="4" id="KW-0067">ATP-binding</keyword>
<evidence type="ECO:0000313" key="7">
    <source>
        <dbReference type="EMBL" id="KAG1315111.1"/>
    </source>
</evidence>
<evidence type="ECO:0000256" key="4">
    <source>
        <dbReference type="ARBA" id="ARBA00022840"/>
    </source>
</evidence>
<evidence type="ECO:0000259" key="6">
    <source>
        <dbReference type="Pfam" id="PF00501"/>
    </source>
</evidence>
<protein>
    <recommendedName>
        <fullName evidence="6">AMP-dependent synthetase/ligase domain-containing protein</fullName>
    </recommendedName>
</protein>
<name>A0A9P6XJ67_RHIOR</name>
<dbReference type="GO" id="GO:0005811">
    <property type="term" value="C:lipid droplet"/>
    <property type="evidence" value="ECO:0007669"/>
    <property type="project" value="TreeGrafter"/>
</dbReference>
<accession>A0A9P6XJ67</accession>
<dbReference type="AlphaFoldDB" id="A0A9P6XJ67"/>
<dbReference type="OrthoDB" id="1700726at2759"/>
<dbReference type="Proteomes" id="UP000716291">
    <property type="component" value="Unassembled WGS sequence"/>
</dbReference>
<evidence type="ECO:0000313" key="8">
    <source>
        <dbReference type="Proteomes" id="UP000716291"/>
    </source>
</evidence>
<proteinExistence type="inferred from homology"/>
<comment type="similarity">
    <text evidence="1">Belongs to the ATP-dependent AMP-binding enzyme family.</text>
</comment>
<dbReference type="SUPFAM" id="SSF56801">
    <property type="entry name" value="Acetyl-CoA synthetase-like"/>
    <property type="match status" value="1"/>
</dbReference>
<feature type="domain" description="AMP-dependent synthetase/ligase" evidence="6">
    <location>
        <begin position="86"/>
        <end position="480"/>
    </location>
</feature>
<dbReference type="GO" id="GO:0035336">
    <property type="term" value="P:long-chain fatty-acyl-CoA metabolic process"/>
    <property type="evidence" value="ECO:0007669"/>
    <property type="project" value="TreeGrafter"/>
</dbReference>
<dbReference type="PANTHER" id="PTHR43272">
    <property type="entry name" value="LONG-CHAIN-FATTY-ACID--COA LIGASE"/>
    <property type="match status" value="1"/>
</dbReference>
<sequence>MSIYIGEKVSGEGQVRRSVLAQEEIVDTPAQGVHTLYDVLQYSVKRRGDKHALGYRNLEKMVSEEKEVVKIIDGVETKQKKTWNYFQLSPYQFITFKQMSEIVHHIGSGLAHLGLPAKAKIEIFAPTSADWMLLAHGAFTQNMAIVTAYETLGPEGLLHSMNEAEVQAIYTTAELLKTLISVLPECTVKPLVIYTGKPKEQDLTSVQEHTKIYSLDEIKKLGQVHPQKPNKPGRDDLCCIMYTSGSTGAPKGVVLNHSNLVGAIAGVDTLLGHVVSEDDCIMAYLPLAHVLEFLVENLFIFWGGALGYGSPRTLTDASVRNCQGDIKEFRPTIMTGVPAVWESIRKGILTSLAKTSPAAQAIFHRAFASKAWLMERGLPTGILDSLVFNKIREQVGGRLRFGLAGGAPLAHETQRFLSVCLGPILGGYGMTESVGPVGVPVPCCEIKLVDVPEANYFSTNEPKPQGEIWVRGSSITKGYFKQEELTKETITEDGWLRTGDVGEWNEDGTLSVIDRIKNLVKLSNGEYIALEKLESVYKTALGVNNICVYGDPLRPRPVAIVVPIHSKLTEIAKELGVNDLSFETLCENEKVKKAFLTTLHNQAKEAKLKPAEIIADVYLTHEEWTSDNGLLTAAQKLKRNNINKQYKEQLDAMNAGQKV</sequence>
<dbReference type="Pfam" id="PF00501">
    <property type="entry name" value="AMP-binding"/>
    <property type="match status" value="1"/>
</dbReference>
<dbReference type="GO" id="GO:0004467">
    <property type="term" value="F:long-chain fatty acid-CoA ligase activity"/>
    <property type="evidence" value="ECO:0007669"/>
    <property type="project" value="UniProtKB-EC"/>
</dbReference>
<dbReference type="GO" id="GO:0005524">
    <property type="term" value="F:ATP binding"/>
    <property type="evidence" value="ECO:0007669"/>
    <property type="project" value="UniProtKB-KW"/>
</dbReference>
<dbReference type="Gene3D" id="3.40.50.12780">
    <property type="entry name" value="N-terminal domain of ligase-like"/>
    <property type="match status" value="1"/>
</dbReference>
<reference evidence="7" key="1">
    <citation type="journal article" date="2020" name="Microb. Genom.">
        <title>Genetic diversity of clinical and environmental Mucorales isolates obtained from an investigation of mucormycosis cases among solid organ transplant recipients.</title>
        <authorList>
            <person name="Nguyen M.H."/>
            <person name="Kaul D."/>
            <person name="Muto C."/>
            <person name="Cheng S.J."/>
            <person name="Richter R.A."/>
            <person name="Bruno V.M."/>
            <person name="Liu G."/>
            <person name="Beyhan S."/>
            <person name="Sundermann A.J."/>
            <person name="Mounaud S."/>
            <person name="Pasculle A.W."/>
            <person name="Nierman W.C."/>
            <person name="Driscoll E."/>
            <person name="Cumbie R."/>
            <person name="Clancy C.J."/>
            <person name="Dupont C.L."/>
        </authorList>
    </citation>
    <scope>NUCLEOTIDE SEQUENCE</scope>
    <source>
        <strain evidence="7">GL11</strain>
    </source>
</reference>
<keyword evidence="3" id="KW-0547">Nucleotide-binding</keyword>
<dbReference type="GO" id="GO:0005886">
    <property type="term" value="C:plasma membrane"/>
    <property type="evidence" value="ECO:0007669"/>
    <property type="project" value="TreeGrafter"/>
</dbReference>
<comment type="caution">
    <text evidence="7">The sequence shown here is derived from an EMBL/GenBank/DDBJ whole genome shotgun (WGS) entry which is preliminary data.</text>
</comment>
<gene>
    <name evidence="7" type="ORF">G6F64_000919</name>
</gene>
<dbReference type="InterPro" id="IPR020845">
    <property type="entry name" value="AMP-binding_CS"/>
</dbReference>
<dbReference type="EMBL" id="JAANQT010000063">
    <property type="protein sequence ID" value="KAG1315111.1"/>
    <property type="molecule type" value="Genomic_DNA"/>
</dbReference>
<evidence type="ECO:0000256" key="2">
    <source>
        <dbReference type="ARBA" id="ARBA00022598"/>
    </source>
</evidence>
<evidence type="ECO:0000256" key="1">
    <source>
        <dbReference type="ARBA" id="ARBA00006432"/>
    </source>
</evidence>
<evidence type="ECO:0000256" key="5">
    <source>
        <dbReference type="ARBA" id="ARBA00036813"/>
    </source>
</evidence>
<dbReference type="GO" id="GO:0005783">
    <property type="term" value="C:endoplasmic reticulum"/>
    <property type="evidence" value="ECO:0007669"/>
    <property type="project" value="TreeGrafter"/>
</dbReference>
<dbReference type="InterPro" id="IPR042099">
    <property type="entry name" value="ANL_N_sf"/>
</dbReference>
<organism evidence="7 8">
    <name type="scientific">Rhizopus oryzae</name>
    <name type="common">Mucormycosis agent</name>
    <name type="synonym">Rhizopus arrhizus var. delemar</name>
    <dbReference type="NCBI Taxonomy" id="64495"/>
    <lineage>
        <taxon>Eukaryota</taxon>
        <taxon>Fungi</taxon>
        <taxon>Fungi incertae sedis</taxon>
        <taxon>Mucoromycota</taxon>
        <taxon>Mucoromycotina</taxon>
        <taxon>Mucoromycetes</taxon>
        <taxon>Mucorales</taxon>
        <taxon>Mucorineae</taxon>
        <taxon>Rhizopodaceae</taxon>
        <taxon>Rhizopus</taxon>
    </lineage>
</organism>
<keyword evidence="2" id="KW-0436">Ligase</keyword>
<dbReference type="InterPro" id="IPR000873">
    <property type="entry name" value="AMP-dep_synth/lig_dom"/>
</dbReference>
<comment type="catalytic activity">
    <reaction evidence="5">
        <text>a long-chain fatty acid + ATP + CoA = a long-chain fatty acyl-CoA + AMP + diphosphate</text>
        <dbReference type="Rhea" id="RHEA:15421"/>
        <dbReference type="ChEBI" id="CHEBI:30616"/>
        <dbReference type="ChEBI" id="CHEBI:33019"/>
        <dbReference type="ChEBI" id="CHEBI:57287"/>
        <dbReference type="ChEBI" id="CHEBI:57560"/>
        <dbReference type="ChEBI" id="CHEBI:83139"/>
        <dbReference type="ChEBI" id="CHEBI:456215"/>
        <dbReference type="EC" id="6.2.1.3"/>
    </reaction>
</comment>